<name>A0A2P2D0W1_9LEPT</name>
<dbReference type="Proteomes" id="UP000245076">
    <property type="component" value="Unassembled WGS sequence"/>
</dbReference>
<dbReference type="EMBL" id="BFAY01000007">
    <property type="protein sequence ID" value="GBF38288.1"/>
    <property type="molecule type" value="Genomic_DNA"/>
</dbReference>
<proteinExistence type="predicted"/>
<evidence type="ECO:0000313" key="2">
    <source>
        <dbReference type="Proteomes" id="UP000245076"/>
    </source>
</evidence>
<dbReference type="OrthoDB" id="329019at2"/>
<organism evidence="1 2">
    <name type="scientific">Leptospira johnsonii</name>
    <dbReference type="NCBI Taxonomy" id="1917820"/>
    <lineage>
        <taxon>Bacteria</taxon>
        <taxon>Pseudomonadati</taxon>
        <taxon>Spirochaetota</taxon>
        <taxon>Spirochaetia</taxon>
        <taxon>Leptospirales</taxon>
        <taxon>Leptospiraceae</taxon>
        <taxon>Leptospira</taxon>
    </lineage>
</organism>
<comment type="caution">
    <text evidence="1">The sequence shown here is derived from an EMBL/GenBank/DDBJ whole genome shotgun (WGS) entry which is preliminary data.</text>
</comment>
<keyword evidence="2" id="KW-1185">Reference proteome</keyword>
<evidence type="ECO:0000313" key="1">
    <source>
        <dbReference type="EMBL" id="GBF38288.1"/>
    </source>
</evidence>
<gene>
    <name evidence="1" type="ORF">LPTSP1_12790</name>
</gene>
<dbReference type="AlphaFoldDB" id="A0A2P2D0W1"/>
<reference evidence="1 2" key="1">
    <citation type="submission" date="2018-02" db="EMBL/GenBank/DDBJ databases">
        <title>Novel Leptospira species isolated from soil and water in Japan.</title>
        <authorList>
            <person name="Nakao R."/>
            <person name="Masuzawa T."/>
        </authorList>
    </citation>
    <scope>NUCLEOTIDE SEQUENCE [LARGE SCALE GENOMIC DNA]</scope>
    <source>
        <strain evidence="1 2">E8</strain>
    </source>
</reference>
<sequence>MSFYRFLSNFVLYKLIILFFAILVLDCGLALGYQAEEAAAQASEKNTNNDSILTALGLLSGKSGALLSFSPSPLTFPVSTGKAAYDLTVNYWPGSGTGELRIDLVWNGIMSCAPQEGVFAVYNDDTYPVTFADVSFNCFITGTGQVSHYVDTAIGSGLPSVGTNLGDLSVTVTP</sequence>
<dbReference type="RefSeq" id="WP_108928002.1">
    <property type="nucleotide sequence ID" value="NZ_BFAY01000007.1"/>
</dbReference>
<protein>
    <submittedName>
        <fullName evidence="1">Uncharacterized protein</fullName>
    </submittedName>
</protein>
<accession>A0A2P2D0W1</accession>